<dbReference type="STRING" id="310782.SAMN05216499_101369"/>
<keyword evidence="3" id="KW-1185">Reference proteome</keyword>
<dbReference type="Proteomes" id="UP000184111">
    <property type="component" value="Unassembled WGS sequence"/>
</dbReference>
<dbReference type="EMBL" id="FRBI01000001">
    <property type="protein sequence ID" value="SHK68709.1"/>
    <property type="molecule type" value="Genomic_DNA"/>
</dbReference>
<keyword evidence="1" id="KW-0472">Membrane</keyword>
<evidence type="ECO:0000313" key="2">
    <source>
        <dbReference type="EMBL" id="SHK68709.1"/>
    </source>
</evidence>
<gene>
    <name evidence="2" type="ORF">SAMN05216499_101369</name>
</gene>
<accession>A0A1M6UHQ8</accession>
<sequence>MGRNTMNRWAVQRYTAAEVWLRDRMDRAAARLRSPADRGQTSFEYLGIAVVIAVIIGILATTGIGDAVQKAILDAIGRISGGKGGGGGGGGGK</sequence>
<keyword evidence="1" id="KW-0812">Transmembrane</keyword>
<proteinExistence type="predicted"/>
<feature type="transmembrane region" description="Helical" evidence="1">
    <location>
        <begin position="45"/>
        <end position="68"/>
    </location>
</feature>
<evidence type="ECO:0000313" key="3">
    <source>
        <dbReference type="Proteomes" id="UP000184111"/>
    </source>
</evidence>
<evidence type="ECO:0000256" key="1">
    <source>
        <dbReference type="SAM" id="Phobius"/>
    </source>
</evidence>
<organism evidence="2 3">
    <name type="scientific">Actinacidiphila paucisporea</name>
    <dbReference type="NCBI Taxonomy" id="310782"/>
    <lineage>
        <taxon>Bacteria</taxon>
        <taxon>Bacillati</taxon>
        <taxon>Actinomycetota</taxon>
        <taxon>Actinomycetes</taxon>
        <taxon>Kitasatosporales</taxon>
        <taxon>Streptomycetaceae</taxon>
        <taxon>Actinacidiphila</taxon>
    </lineage>
</organism>
<keyword evidence="1" id="KW-1133">Transmembrane helix</keyword>
<name>A0A1M6UHQ8_9ACTN</name>
<reference evidence="2 3" key="1">
    <citation type="submission" date="2016-11" db="EMBL/GenBank/DDBJ databases">
        <authorList>
            <person name="Jaros S."/>
            <person name="Januszkiewicz K."/>
            <person name="Wedrychowicz H."/>
        </authorList>
    </citation>
    <scope>NUCLEOTIDE SEQUENCE [LARGE SCALE GENOMIC DNA]</scope>
    <source>
        <strain evidence="2 3">CGMCC 4.2025</strain>
    </source>
</reference>
<protein>
    <submittedName>
        <fullName evidence="2">Uncharacterized protein</fullName>
    </submittedName>
</protein>
<dbReference type="AlphaFoldDB" id="A0A1M6UHQ8"/>